<protein>
    <submittedName>
        <fullName evidence="1">Uncharacterized protein</fullName>
    </submittedName>
</protein>
<accession>A0A0E9WT23</accession>
<reference evidence="1" key="2">
    <citation type="journal article" date="2015" name="Fish Shellfish Immunol.">
        <title>Early steps in the European eel (Anguilla anguilla)-Vibrio vulnificus interaction in the gills: Role of the RtxA13 toxin.</title>
        <authorList>
            <person name="Callol A."/>
            <person name="Pajuelo D."/>
            <person name="Ebbesson L."/>
            <person name="Teles M."/>
            <person name="MacKenzie S."/>
            <person name="Amaro C."/>
        </authorList>
    </citation>
    <scope>NUCLEOTIDE SEQUENCE</scope>
</reference>
<dbReference type="EMBL" id="GBXM01015008">
    <property type="protein sequence ID" value="JAH93569.1"/>
    <property type="molecule type" value="Transcribed_RNA"/>
</dbReference>
<proteinExistence type="predicted"/>
<sequence>MTLGLDFSLSGWRSGRGSFGPLPQHTAGVTLFTYQRWLFRSPLIKLAHIKDYAYYSLTCNSIMGSQQENIRNTFLFNDAHLFFL</sequence>
<name>A0A0E9WT23_ANGAN</name>
<dbReference type="AlphaFoldDB" id="A0A0E9WT23"/>
<organism evidence="1">
    <name type="scientific">Anguilla anguilla</name>
    <name type="common">European freshwater eel</name>
    <name type="synonym">Muraena anguilla</name>
    <dbReference type="NCBI Taxonomy" id="7936"/>
    <lineage>
        <taxon>Eukaryota</taxon>
        <taxon>Metazoa</taxon>
        <taxon>Chordata</taxon>
        <taxon>Craniata</taxon>
        <taxon>Vertebrata</taxon>
        <taxon>Euteleostomi</taxon>
        <taxon>Actinopterygii</taxon>
        <taxon>Neopterygii</taxon>
        <taxon>Teleostei</taxon>
        <taxon>Anguilliformes</taxon>
        <taxon>Anguillidae</taxon>
        <taxon>Anguilla</taxon>
    </lineage>
</organism>
<evidence type="ECO:0000313" key="1">
    <source>
        <dbReference type="EMBL" id="JAH93569.1"/>
    </source>
</evidence>
<reference evidence="1" key="1">
    <citation type="submission" date="2014-11" db="EMBL/GenBank/DDBJ databases">
        <authorList>
            <person name="Amaro Gonzalez C."/>
        </authorList>
    </citation>
    <scope>NUCLEOTIDE SEQUENCE</scope>
</reference>